<dbReference type="EMBL" id="JAGETQ010000006">
    <property type="protein sequence ID" value="MBO1915794.1"/>
    <property type="molecule type" value="Genomic_DNA"/>
</dbReference>
<dbReference type="AlphaFoldDB" id="A0A939SSY9"/>
<sequence length="79" mass="9301">MIQSILSINSSDYFIRPENTVTIEMRDSQEDFIVHSHNFNEFVIVFQEMVYTIGMVLIIQLLVEICFILMRKIVMAITQ</sequence>
<evidence type="ECO:0000313" key="1">
    <source>
        <dbReference type="EMBL" id="MBO1915794.1"/>
    </source>
</evidence>
<evidence type="ECO:0000313" key="2">
    <source>
        <dbReference type="Proteomes" id="UP000664477"/>
    </source>
</evidence>
<proteinExistence type="predicted"/>
<comment type="caution">
    <text evidence="1">The sequence shown here is derived from an EMBL/GenBank/DDBJ whole genome shotgun (WGS) entry which is preliminary data.</text>
</comment>
<dbReference type="Proteomes" id="UP000664477">
    <property type="component" value="Unassembled WGS sequence"/>
</dbReference>
<accession>A0A939SSY9</accession>
<name>A0A939SSY9_PRORE</name>
<protein>
    <submittedName>
        <fullName evidence="1">Uncharacterized protein</fullName>
    </submittedName>
</protein>
<gene>
    <name evidence="1" type="ORF">J4727_02000</name>
</gene>
<reference evidence="1" key="1">
    <citation type="submission" date="2021-03" db="EMBL/GenBank/DDBJ databases">
        <title>Molecular epidemiology and mechanisms of colistin and carbapenem resistance in Enterobacteriaceae from clinical isolates, the environment and porcine samples in Pretoria, South Africa.</title>
        <authorList>
            <person name="Bogoshi D."/>
            <person name="Mbelle N.M."/>
            <person name="Naidoo V."/>
            <person name="Osei Sekyere J."/>
        </authorList>
    </citation>
    <scope>NUCLEOTIDE SEQUENCE</scope>
    <source>
        <strain evidence="1">C052</strain>
    </source>
</reference>
<organism evidence="1 2">
    <name type="scientific">Providencia rettgeri</name>
    <dbReference type="NCBI Taxonomy" id="587"/>
    <lineage>
        <taxon>Bacteria</taxon>
        <taxon>Pseudomonadati</taxon>
        <taxon>Pseudomonadota</taxon>
        <taxon>Gammaproteobacteria</taxon>
        <taxon>Enterobacterales</taxon>
        <taxon>Morganellaceae</taxon>
        <taxon>Providencia</taxon>
    </lineage>
</organism>